<gene>
    <name evidence="1" type="ORF">PNV70_12875</name>
</gene>
<evidence type="ECO:0000313" key="2">
    <source>
        <dbReference type="Proteomes" id="UP001211421"/>
    </source>
</evidence>
<reference evidence="1" key="1">
    <citation type="submission" date="2023-01" db="EMBL/GenBank/DDBJ databases">
        <title>Human gut microbiome strain richness.</title>
        <authorList>
            <person name="Chen-Liaw A."/>
        </authorList>
    </citation>
    <scope>NUCLEOTIDE SEQUENCE</scope>
    <source>
        <strain evidence="1">D59st1_B8_D59t2_181005</strain>
    </source>
</reference>
<name>A0AAW6E7U6_9FIRM</name>
<protein>
    <recommendedName>
        <fullName evidence="3">Phage protein</fullName>
    </recommendedName>
</protein>
<dbReference type="RefSeq" id="WP_117893450.1">
    <property type="nucleotide sequence ID" value="NZ_JADMNX010000010.1"/>
</dbReference>
<dbReference type="Proteomes" id="UP001211421">
    <property type="component" value="Unassembled WGS sequence"/>
</dbReference>
<dbReference type="AlphaFoldDB" id="A0AAW6E7U6"/>
<sequence>MIEEVILDYLSKSLDVPVFMEEPAKPPQKYIIIDKLGSSEKNRLSSATLAVQSYGGSLYEAARLNHTVKAAMRDTVILDDVISCKLNSDYNYTDEETKRYRYQAVFDIRYYEKER</sequence>
<proteinExistence type="predicted"/>
<accession>A0AAW6E7U6</accession>
<comment type="caution">
    <text evidence="1">The sequence shown here is derived from an EMBL/GenBank/DDBJ whole genome shotgun (WGS) entry which is preliminary data.</text>
</comment>
<dbReference type="EMBL" id="JAQMLS010000010">
    <property type="protein sequence ID" value="MDB8742957.1"/>
    <property type="molecule type" value="Genomic_DNA"/>
</dbReference>
<evidence type="ECO:0008006" key="3">
    <source>
        <dbReference type="Google" id="ProtNLM"/>
    </source>
</evidence>
<organism evidence="1 2">
    <name type="scientific">Ruminococcus bicirculans</name>
    <name type="common">ex Wegman et al. 2014</name>
    <dbReference type="NCBI Taxonomy" id="1160721"/>
    <lineage>
        <taxon>Bacteria</taxon>
        <taxon>Bacillati</taxon>
        <taxon>Bacillota</taxon>
        <taxon>Clostridia</taxon>
        <taxon>Eubacteriales</taxon>
        <taxon>Oscillospiraceae</taxon>
        <taxon>Ruminococcus</taxon>
    </lineage>
</organism>
<evidence type="ECO:0000313" key="1">
    <source>
        <dbReference type="EMBL" id="MDB8742957.1"/>
    </source>
</evidence>